<gene>
    <name evidence="2" type="ORF">IQ241_24400</name>
</gene>
<feature type="chain" id="PRO_5035171914" evidence="1">
    <location>
        <begin position="25"/>
        <end position="314"/>
    </location>
</feature>
<organism evidence="2 3">
    <name type="scientific">Vasconcelosia minhoensis LEGE 07310</name>
    <dbReference type="NCBI Taxonomy" id="915328"/>
    <lineage>
        <taxon>Bacteria</taxon>
        <taxon>Bacillati</taxon>
        <taxon>Cyanobacteriota</taxon>
        <taxon>Cyanophyceae</taxon>
        <taxon>Nodosilineales</taxon>
        <taxon>Cymatolegaceae</taxon>
        <taxon>Vasconcelosia</taxon>
        <taxon>Vasconcelosia minhoensis</taxon>
    </lineage>
</organism>
<keyword evidence="3" id="KW-1185">Reference proteome</keyword>
<evidence type="ECO:0000313" key="2">
    <source>
        <dbReference type="EMBL" id="MBE9080391.1"/>
    </source>
</evidence>
<comment type="caution">
    <text evidence="2">The sequence shown here is derived from an EMBL/GenBank/DDBJ whole genome shotgun (WGS) entry which is preliminary data.</text>
</comment>
<dbReference type="AlphaFoldDB" id="A0A8J7DP20"/>
<keyword evidence="1" id="KW-0732">Signal</keyword>
<dbReference type="EMBL" id="JADEXG010000109">
    <property type="protein sequence ID" value="MBE9080391.1"/>
    <property type="molecule type" value="Genomic_DNA"/>
</dbReference>
<evidence type="ECO:0000256" key="1">
    <source>
        <dbReference type="SAM" id="SignalP"/>
    </source>
</evidence>
<sequence length="314" mass="32946">MKKTAMTALVSTALLAAVPFPSIAQVDETIKSGTEINEISQRTTLLIVALNGDEQIAGHGSGSLIAREGDTCVGVTNEHVIRGQSRGLTYAVRTFDGEVHPVEAMRPFSQADLAIVTFECEEDYEPITLATYQLSPGQEVYLSGWPGGSAPGAPGTFVRQFTSGSISTLLDRPVAGYEVGYTNVTRGGMSGGQVLDEAGRLIAIHGLGITEDVSAIADRLNVSEDDAAALAGKTGFNYGIPVSTFLAGGAQSGRMPSMDVVYSTPQNAGNGSTVAGADYDYEPDARDRVRTTDILDDLDRVLDVVGRVCGFIGC</sequence>
<evidence type="ECO:0000313" key="3">
    <source>
        <dbReference type="Proteomes" id="UP000636505"/>
    </source>
</evidence>
<protein>
    <submittedName>
        <fullName evidence="2">Trypsin-like peptidase domain-containing protein</fullName>
    </submittedName>
</protein>
<name>A0A8J7DP20_9CYAN</name>
<dbReference type="Pfam" id="PF13365">
    <property type="entry name" value="Trypsin_2"/>
    <property type="match status" value="1"/>
</dbReference>
<dbReference type="RefSeq" id="WP_193912283.1">
    <property type="nucleotide sequence ID" value="NZ_JADEXG010000109.1"/>
</dbReference>
<dbReference type="SUPFAM" id="SSF50494">
    <property type="entry name" value="Trypsin-like serine proteases"/>
    <property type="match status" value="1"/>
</dbReference>
<dbReference type="InterPro" id="IPR043504">
    <property type="entry name" value="Peptidase_S1_PA_chymotrypsin"/>
</dbReference>
<dbReference type="Proteomes" id="UP000636505">
    <property type="component" value="Unassembled WGS sequence"/>
</dbReference>
<feature type="signal peptide" evidence="1">
    <location>
        <begin position="1"/>
        <end position="24"/>
    </location>
</feature>
<accession>A0A8J7DP20</accession>
<proteinExistence type="predicted"/>
<dbReference type="Gene3D" id="2.40.10.10">
    <property type="entry name" value="Trypsin-like serine proteases"/>
    <property type="match status" value="2"/>
</dbReference>
<reference evidence="2" key="1">
    <citation type="submission" date="2020-10" db="EMBL/GenBank/DDBJ databases">
        <authorList>
            <person name="Castelo-Branco R."/>
            <person name="Eusebio N."/>
            <person name="Adriana R."/>
            <person name="Vieira A."/>
            <person name="Brugerolle De Fraissinette N."/>
            <person name="Rezende De Castro R."/>
            <person name="Schneider M.P."/>
            <person name="Vasconcelos V."/>
            <person name="Leao P.N."/>
        </authorList>
    </citation>
    <scope>NUCLEOTIDE SEQUENCE</scope>
    <source>
        <strain evidence="2">LEGE 07310</strain>
    </source>
</reference>
<dbReference type="InterPro" id="IPR009003">
    <property type="entry name" value="Peptidase_S1_PA"/>
</dbReference>